<keyword evidence="7" id="KW-1185">Reference proteome</keyword>
<accession>A0ABW5Y3P0</accession>
<evidence type="ECO:0000313" key="7">
    <source>
        <dbReference type="Proteomes" id="UP001597568"/>
    </source>
</evidence>
<gene>
    <name evidence="6" type="ORF">ACFSY7_15520</name>
</gene>
<dbReference type="Proteomes" id="UP001597568">
    <property type="component" value="Unassembled WGS sequence"/>
</dbReference>
<keyword evidence="3 5" id="KW-1133">Transmembrane helix</keyword>
<dbReference type="EMBL" id="JBHUOR010000130">
    <property type="protein sequence ID" value="MFD2869902.1"/>
    <property type="molecule type" value="Genomic_DNA"/>
</dbReference>
<dbReference type="Pfam" id="PF04688">
    <property type="entry name" value="Holin_SPP1"/>
    <property type="match status" value="1"/>
</dbReference>
<evidence type="ECO:0000313" key="6">
    <source>
        <dbReference type="EMBL" id="MFD2869902.1"/>
    </source>
</evidence>
<reference evidence="7" key="1">
    <citation type="journal article" date="2019" name="Int. J. Syst. Evol. Microbiol.">
        <title>The Global Catalogue of Microorganisms (GCM) 10K type strain sequencing project: providing services to taxonomists for standard genome sequencing and annotation.</title>
        <authorList>
            <consortium name="The Broad Institute Genomics Platform"/>
            <consortium name="The Broad Institute Genome Sequencing Center for Infectious Disease"/>
            <person name="Wu L."/>
            <person name="Ma J."/>
        </authorList>
    </citation>
    <scope>NUCLEOTIDE SEQUENCE [LARGE SCALE GENOMIC DNA]</scope>
    <source>
        <strain evidence="7">KCTC 33522</strain>
    </source>
</reference>
<proteinExistence type="predicted"/>
<evidence type="ECO:0000256" key="4">
    <source>
        <dbReference type="ARBA" id="ARBA00023136"/>
    </source>
</evidence>
<comment type="caution">
    <text evidence="6">The sequence shown here is derived from an EMBL/GenBank/DDBJ whole genome shotgun (WGS) entry which is preliminary data.</text>
</comment>
<comment type="subcellular location">
    <subcellularLocation>
        <location evidence="1">Membrane</location>
    </subcellularLocation>
</comment>
<dbReference type="InterPro" id="IPR006479">
    <property type="entry name" value="Holin"/>
</dbReference>
<keyword evidence="2 5" id="KW-0812">Transmembrane</keyword>
<protein>
    <submittedName>
        <fullName evidence="6">Phage holin</fullName>
    </submittedName>
</protein>
<organism evidence="6 7">
    <name type="scientific">Kurthia populi</name>
    <dbReference type="NCBI Taxonomy" id="1562132"/>
    <lineage>
        <taxon>Bacteria</taxon>
        <taxon>Bacillati</taxon>
        <taxon>Bacillota</taxon>
        <taxon>Bacilli</taxon>
        <taxon>Bacillales</taxon>
        <taxon>Caryophanaceae</taxon>
        <taxon>Kurthia</taxon>
    </lineage>
</organism>
<name>A0ABW5Y3P0_9BACL</name>
<evidence type="ECO:0000256" key="1">
    <source>
        <dbReference type="ARBA" id="ARBA00004370"/>
    </source>
</evidence>
<evidence type="ECO:0000256" key="2">
    <source>
        <dbReference type="ARBA" id="ARBA00022692"/>
    </source>
</evidence>
<feature type="transmembrane region" description="Helical" evidence="5">
    <location>
        <begin position="41"/>
        <end position="60"/>
    </location>
</feature>
<evidence type="ECO:0000256" key="3">
    <source>
        <dbReference type="ARBA" id="ARBA00022989"/>
    </source>
</evidence>
<keyword evidence="4 5" id="KW-0472">Membrane</keyword>
<evidence type="ECO:0000256" key="5">
    <source>
        <dbReference type="SAM" id="Phobius"/>
    </source>
</evidence>
<dbReference type="RefSeq" id="WP_380148559.1">
    <property type="nucleotide sequence ID" value="NZ_JBHUOR010000130.1"/>
</dbReference>
<feature type="transmembrane region" description="Helical" evidence="5">
    <location>
        <begin position="9"/>
        <end position="29"/>
    </location>
</feature>
<sequence>MNTEKLKEYIALFGGLLGAVLLFLQTLGFEFAWFTDKSIEAFTNALLAAVPFILIIYGVWKNTYVVTKKAKEHKQVIEEHEKKKEEA</sequence>